<evidence type="ECO:0000313" key="4">
    <source>
        <dbReference type="EMBL" id="CCH76628.1"/>
    </source>
</evidence>
<dbReference type="GO" id="GO:0004016">
    <property type="term" value="F:adenylate cyclase activity"/>
    <property type="evidence" value="ECO:0007669"/>
    <property type="project" value="TreeGrafter"/>
</dbReference>
<dbReference type="InterPro" id="IPR003593">
    <property type="entry name" value="AAA+_ATPase"/>
</dbReference>
<dbReference type="Pfam" id="PF00196">
    <property type="entry name" value="GerE"/>
    <property type="match status" value="1"/>
</dbReference>
<dbReference type="SUPFAM" id="SSF46894">
    <property type="entry name" value="C-terminal effector domain of the bipartite response regulators"/>
    <property type="match status" value="1"/>
</dbReference>
<dbReference type="GO" id="GO:0003677">
    <property type="term" value="F:DNA binding"/>
    <property type="evidence" value="ECO:0007669"/>
    <property type="project" value="InterPro"/>
</dbReference>
<dbReference type="InterPro" id="IPR041664">
    <property type="entry name" value="AAA_16"/>
</dbReference>
<dbReference type="SMART" id="SM00421">
    <property type="entry name" value="HTH_LUXR"/>
    <property type="match status" value="1"/>
</dbReference>
<proteinExistence type="predicted"/>
<dbReference type="PROSITE" id="PS50043">
    <property type="entry name" value="HTH_LUXR_2"/>
    <property type="match status" value="1"/>
</dbReference>
<comment type="caution">
    <text evidence="4">The sequence shown here is derived from an EMBL/GenBank/DDBJ whole genome shotgun (WGS) entry which is preliminary data.</text>
</comment>
<protein>
    <submittedName>
        <fullName evidence="4">Putative Transcriptional regulator, LuxR family</fullName>
    </submittedName>
</protein>
<keyword evidence="1" id="KW-0547">Nucleotide-binding</keyword>
<name>A0A077LT91_9MICO</name>
<dbReference type="InterPro" id="IPR027417">
    <property type="entry name" value="P-loop_NTPase"/>
</dbReference>
<dbReference type="InterPro" id="IPR016032">
    <property type="entry name" value="Sig_transdc_resp-reg_C-effctor"/>
</dbReference>
<dbReference type="PANTHER" id="PTHR16305:SF35">
    <property type="entry name" value="TRANSCRIPTIONAL ACTIVATOR DOMAIN"/>
    <property type="match status" value="1"/>
</dbReference>
<dbReference type="GO" id="GO:0006355">
    <property type="term" value="P:regulation of DNA-templated transcription"/>
    <property type="evidence" value="ECO:0007669"/>
    <property type="project" value="InterPro"/>
</dbReference>
<dbReference type="SUPFAM" id="SSF48452">
    <property type="entry name" value="TPR-like"/>
    <property type="match status" value="1"/>
</dbReference>
<dbReference type="PROSITE" id="PS00675">
    <property type="entry name" value="SIGMA54_INTERACT_1"/>
    <property type="match status" value="1"/>
</dbReference>
<dbReference type="Proteomes" id="UP000035721">
    <property type="component" value="Unassembled WGS sequence"/>
</dbReference>
<dbReference type="GO" id="GO:0005524">
    <property type="term" value="F:ATP binding"/>
    <property type="evidence" value="ECO:0007669"/>
    <property type="project" value="UniProtKB-KW"/>
</dbReference>
<dbReference type="InterPro" id="IPR036388">
    <property type="entry name" value="WH-like_DNA-bd_sf"/>
</dbReference>
<dbReference type="STRING" id="1194083.BN12_1360016"/>
<dbReference type="CDD" id="cd06170">
    <property type="entry name" value="LuxR_C_like"/>
    <property type="match status" value="1"/>
</dbReference>
<dbReference type="Gene3D" id="3.40.50.300">
    <property type="entry name" value="P-loop containing nucleotide triphosphate hydrolases"/>
    <property type="match status" value="1"/>
</dbReference>
<dbReference type="Pfam" id="PF13191">
    <property type="entry name" value="AAA_16"/>
    <property type="match status" value="1"/>
</dbReference>
<evidence type="ECO:0000256" key="1">
    <source>
        <dbReference type="ARBA" id="ARBA00022741"/>
    </source>
</evidence>
<dbReference type="PRINTS" id="PR00038">
    <property type="entry name" value="HTHLUXR"/>
</dbReference>
<evidence type="ECO:0000313" key="5">
    <source>
        <dbReference type="Proteomes" id="UP000035721"/>
    </source>
</evidence>
<sequence length="972" mass="103641">MAERPPAGIVGRDTSLLELRTAVERAADGSPSVVLLTGETGVGKTRLVRALVEEAGPTLLYGACLPVAGAPLPFAPLTQALHRLGANGVLRSQLDRSPDLARLLPGAARPAVTAASVPQEASQLGLFQSVLALLERLGAARPVLLVIEDVHWADRSTLDLIRYLATNLATERVVLVVTYRDDSVGSGAALASWLAEVRRLPITRHVRLERLGREETMRLVAQLSEGDVDPDVLESTLARSAGNPLFVEHLLLERGRGAPDALPETLHDLILSRVCGLPDDSRRLLRGVAVLGRPSPIPLLAATIGDTVESVEAALRPALDQHVLLVLLDDTIGFRHPAFSEVVYAELLPSERVRLHRAAAQALEVGATEPPSIAGPDRRDDVAGELARHWLGAGDRPRALDAAVTAGLAAERMYAFADAYAHYARAAELAALVPSDHDRVSLLTRAAQSASLVGDHEEAARLAGTAFAAAPDAPARASVAALLGSIHYQAGRGSEAGDWFLRAKEEIPDDEVSVVAAQVHASLALFSASWSRMEEAIAYCDSGMRLSRAVDARREEGIVHNALGLVALARGDEDTAIGELRVALSAAREVGTPTDLATAYVNLSHVLGATGRLDDLVALCAEGSVALARVGLAGQIGSLLMANTSEGLIDVGRYDEADRLLHDTLARHPRGITAAPVHLQAGRLALVRGDLDAAWERCEQARIVVESENAPDGWIRLVTEGAAEVELWAGRPRAAYELVTECLRLIAGSDEEALAGHLVGLAIRAVADEADAHRDAAARRAVRVLLAPVEEVRGRLMPQLDEPTLAWHAAESTRVGLVSDPDAWERCATLWRRSRRPFPEAYALWRRAEALLDRGGRSDAVVALRSAHAAAVGLGAGRLVEEIERLAGWHRVDLPPAAEEIDESPLEAYGLTAREHEVLAGLAAGRTNQEIADELFISVKTASVHVSNILRKLDVAGRQEAARVAHRLGVRG</sequence>
<reference evidence="4 5" key="1">
    <citation type="journal article" date="2013" name="ISME J.">
        <title>A metabolic model for members of the genus Tetrasphaera involved in enhanced biological phosphorus removal.</title>
        <authorList>
            <person name="Kristiansen R."/>
            <person name="Nguyen H.T.T."/>
            <person name="Saunders A.M."/>
            <person name="Nielsen J.L."/>
            <person name="Wimmer R."/>
            <person name="Le V.Q."/>
            <person name="McIlroy S.J."/>
            <person name="Petrovski S."/>
            <person name="Seviour R.J."/>
            <person name="Calteau A."/>
            <person name="Nielsen K.L."/>
            <person name="Nielsen P.H."/>
        </authorList>
    </citation>
    <scope>NUCLEOTIDE SEQUENCE [LARGE SCALE GENOMIC DNA]</scope>
    <source>
        <strain evidence="4 5">T1-X7</strain>
    </source>
</reference>
<dbReference type="RefSeq" id="WP_162233086.1">
    <property type="nucleotide sequence ID" value="NZ_HF570958.1"/>
</dbReference>
<accession>A0A077LT91</accession>
<evidence type="ECO:0000256" key="2">
    <source>
        <dbReference type="ARBA" id="ARBA00022840"/>
    </source>
</evidence>
<dbReference type="GO" id="GO:0005737">
    <property type="term" value="C:cytoplasm"/>
    <property type="evidence" value="ECO:0007669"/>
    <property type="project" value="TreeGrafter"/>
</dbReference>
<gene>
    <name evidence="4" type="ORF">BN12_1360016</name>
</gene>
<keyword evidence="5" id="KW-1185">Reference proteome</keyword>
<evidence type="ECO:0000259" key="3">
    <source>
        <dbReference type="PROSITE" id="PS50043"/>
    </source>
</evidence>
<dbReference type="AlphaFoldDB" id="A0A077LT91"/>
<dbReference type="Gene3D" id="1.25.40.10">
    <property type="entry name" value="Tetratricopeptide repeat domain"/>
    <property type="match status" value="1"/>
</dbReference>
<dbReference type="InterPro" id="IPR011990">
    <property type="entry name" value="TPR-like_helical_dom_sf"/>
</dbReference>
<feature type="domain" description="HTH luxR-type" evidence="3">
    <location>
        <begin position="902"/>
        <end position="969"/>
    </location>
</feature>
<dbReference type="EMBL" id="CAJB01000042">
    <property type="protein sequence ID" value="CCH76628.1"/>
    <property type="molecule type" value="Genomic_DNA"/>
</dbReference>
<dbReference type="InterPro" id="IPR000792">
    <property type="entry name" value="Tscrpt_reg_LuxR_C"/>
</dbReference>
<dbReference type="Gene3D" id="1.10.10.10">
    <property type="entry name" value="Winged helix-like DNA-binding domain superfamily/Winged helix DNA-binding domain"/>
    <property type="match status" value="1"/>
</dbReference>
<dbReference type="SMART" id="SM00382">
    <property type="entry name" value="AAA"/>
    <property type="match status" value="1"/>
</dbReference>
<dbReference type="PANTHER" id="PTHR16305">
    <property type="entry name" value="TESTICULAR SOLUBLE ADENYLYL CYCLASE"/>
    <property type="match status" value="1"/>
</dbReference>
<dbReference type="SUPFAM" id="SSF52540">
    <property type="entry name" value="P-loop containing nucleoside triphosphate hydrolases"/>
    <property type="match status" value="1"/>
</dbReference>
<keyword evidence="2" id="KW-0067">ATP-binding</keyword>
<organism evidence="4 5">
    <name type="scientific">Nostocoides japonicum T1-X7</name>
    <dbReference type="NCBI Taxonomy" id="1194083"/>
    <lineage>
        <taxon>Bacteria</taxon>
        <taxon>Bacillati</taxon>
        <taxon>Actinomycetota</taxon>
        <taxon>Actinomycetes</taxon>
        <taxon>Micrococcales</taxon>
        <taxon>Intrasporangiaceae</taxon>
        <taxon>Nostocoides</taxon>
    </lineage>
</organism>
<dbReference type="InterPro" id="IPR025662">
    <property type="entry name" value="Sigma_54_int_dom_ATP-bd_1"/>
</dbReference>